<feature type="region of interest" description="Disordered" evidence="1">
    <location>
        <begin position="57"/>
        <end position="91"/>
    </location>
</feature>
<reference evidence="3" key="1">
    <citation type="journal article" date="2012" name="Stand. Genomic Sci.">
        <title>Permanent draft genome sequence of the gliding predator Saprospira grandis strain Sa g1 (= HR1).</title>
        <authorList>
            <person name="Mavromatis K."/>
            <person name="Chertkov O."/>
            <person name="Lapidus A."/>
            <person name="Nolan M."/>
            <person name="Lucas S."/>
            <person name="Tice H."/>
            <person name="Del Rio T.G."/>
            <person name="Cheng J.F."/>
            <person name="Han C."/>
            <person name="Tapia R."/>
            <person name="Bruce D."/>
            <person name="Goodwin L.A."/>
            <person name="Pitluck S."/>
            <person name="Huntemann M."/>
            <person name="Liolios K."/>
            <person name="Pagani I."/>
            <person name="Ivanova N."/>
            <person name="Mikhailova N."/>
            <person name="Pati A."/>
            <person name="Chen A."/>
            <person name="Palaniappan K."/>
            <person name="Land M."/>
            <person name="Brambilla E.M."/>
            <person name="Rohde M."/>
            <person name="Spring S."/>
            <person name="Goker M."/>
            <person name="Detter J.C."/>
            <person name="Bristow J."/>
            <person name="Eisen J.A."/>
            <person name="Markowitz V."/>
            <person name="Hugenholtz P."/>
            <person name="Kyrpides N.C."/>
            <person name="Klenk H.P."/>
            <person name="Woyke T."/>
        </authorList>
    </citation>
    <scope>NUCLEOTIDE SEQUENCE [LARGE SCALE GENOMIC DNA]</scope>
    <source>
        <strain evidence="3">DSM 2844</strain>
    </source>
</reference>
<dbReference type="EMBL" id="JH719942">
    <property type="protein sequence ID" value="EJF52789.1"/>
    <property type="molecule type" value="Genomic_DNA"/>
</dbReference>
<proteinExistence type="predicted"/>
<dbReference type="InterPro" id="IPR010995">
    <property type="entry name" value="DNA_repair_Rad51/TF_NusA_a-hlx"/>
</dbReference>
<dbReference type="SUPFAM" id="SSF47794">
    <property type="entry name" value="Rad51 N-terminal domain-like"/>
    <property type="match status" value="1"/>
</dbReference>
<name>J0NZ37_9BACT</name>
<accession>J0NZ37</accession>
<dbReference type="OrthoDB" id="9807941at2"/>
<dbReference type="AlphaFoldDB" id="J0NZ37"/>
<sequence length="153" mass="17847">MFKKAKKMIKKDLQKRYEKMEDLFQKFEHRVYGHLEDRLESLESRIDELSDVLNRRLDQLAEQQAPQEEEAAQEETNPSPEEEAPAQDDLCQIKGIGKVMAEQLAAAGIHRFEQLAELGPEDIKALDLEISGFQNRLERYNWQEQAQQFIAES</sequence>
<dbReference type="Gene3D" id="1.10.150.20">
    <property type="entry name" value="5' to 3' exonuclease, C-terminal subdomain"/>
    <property type="match status" value="1"/>
</dbReference>
<dbReference type="GO" id="GO:0000166">
    <property type="term" value="F:nucleotide binding"/>
    <property type="evidence" value="ECO:0007669"/>
    <property type="project" value="InterPro"/>
</dbReference>
<evidence type="ECO:0008006" key="4">
    <source>
        <dbReference type="Google" id="ProtNLM"/>
    </source>
</evidence>
<organism evidence="2 3">
    <name type="scientific">Saprospira grandis DSM 2844</name>
    <dbReference type="NCBI Taxonomy" id="694433"/>
    <lineage>
        <taxon>Bacteria</taxon>
        <taxon>Pseudomonadati</taxon>
        <taxon>Bacteroidota</taxon>
        <taxon>Saprospiria</taxon>
        <taxon>Saprospirales</taxon>
        <taxon>Saprospiraceae</taxon>
        <taxon>Saprospira</taxon>
    </lineage>
</organism>
<dbReference type="Proteomes" id="UP000005113">
    <property type="component" value="Unassembled WGS sequence"/>
</dbReference>
<evidence type="ECO:0000313" key="2">
    <source>
        <dbReference type="EMBL" id="EJF52789.1"/>
    </source>
</evidence>
<dbReference type="RefSeq" id="WP_002658000.1">
    <property type="nucleotide sequence ID" value="NZ_JH719942.1"/>
</dbReference>
<gene>
    <name evidence="2" type="ORF">SapgrDRAFT_1064</name>
</gene>
<dbReference type="HOGENOM" id="CLU_1712006_0_0_10"/>
<evidence type="ECO:0000313" key="3">
    <source>
        <dbReference type="Proteomes" id="UP000005113"/>
    </source>
</evidence>
<evidence type="ECO:0000256" key="1">
    <source>
        <dbReference type="SAM" id="MobiDB-lite"/>
    </source>
</evidence>
<protein>
    <recommendedName>
        <fullName evidence="4">50S ribosomal protein L21</fullName>
    </recommendedName>
</protein>